<comment type="caution">
    <text evidence="4">The sequence shown here is derived from an EMBL/GenBank/DDBJ whole genome shotgun (WGS) entry which is preliminary data.</text>
</comment>
<feature type="domain" description="HTH tetR-type" evidence="3">
    <location>
        <begin position="1"/>
        <end position="61"/>
    </location>
</feature>
<dbReference type="SUPFAM" id="SSF46689">
    <property type="entry name" value="Homeodomain-like"/>
    <property type="match status" value="1"/>
</dbReference>
<dbReference type="InterPro" id="IPR023772">
    <property type="entry name" value="DNA-bd_HTH_TetR-type_CS"/>
</dbReference>
<evidence type="ECO:0000313" key="7">
    <source>
        <dbReference type="Proteomes" id="UP000294641"/>
    </source>
</evidence>
<evidence type="ECO:0000313" key="4">
    <source>
        <dbReference type="EMBL" id="STX11048.1"/>
    </source>
</evidence>
<organism evidence="4 6">
    <name type="scientific">Kurthia zopfii</name>
    <dbReference type="NCBI Taxonomy" id="1650"/>
    <lineage>
        <taxon>Bacteria</taxon>
        <taxon>Bacillati</taxon>
        <taxon>Bacillota</taxon>
        <taxon>Bacilli</taxon>
        <taxon>Bacillales</taxon>
        <taxon>Caryophanaceae</taxon>
        <taxon>Kurthia</taxon>
    </lineage>
</organism>
<evidence type="ECO:0000259" key="3">
    <source>
        <dbReference type="PROSITE" id="PS50977"/>
    </source>
</evidence>
<evidence type="ECO:0000313" key="5">
    <source>
        <dbReference type="EMBL" id="TDR37935.1"/>
    </source>
</evidence>
<evidence type="ECO:0000256" key="1">
    <source>
        <dbReference type="ARBA" id="ARBA00023125"/>
    </source>
</evidence>
<accession>A0A8B4QEN3</accession>
<evidence type="ECO:0000256" key="2">
    <source>
        <dbReference type="PROSITE-ProRule" id="PRU00335"/>
    </source>
</evidence>
<reference evidence="5 7" key="2">
    <citation type="submission" date="2019-03" db="EMBL/GenBank/DDBJ databases">
        <title>Genomic Encyclopedia of Type Strains, Phase IV (KMG-IV): sequencing the most valuable type-strain genomes for metagenomic binning, comparative biology and taxonomic classification.</title>
        <authorList>
            <person name="Goeker M."/>
        </authorList>
    </citation>
    <scope>NUCLEOTIDE SEQUENCE [LARGE SCALE GENOMIC DNA]</scope>
    <source>
        <strain evidence="5 7">DSM 20580</strain>
    </source>
</reference>
<dbReference type="PROSITE" id="PS50977">
    <property type="entry name" value="HTH_TETR_2"/>
    <property type="match status" value="1"/>
</dbReference>
<dbReference type="EMBL" id="UGNP01000001">
    <property type="protein sequence ID" value="STX11048.1"/>
    <property type="molecule type" value="Genomic_DNA"/>
</dbReference>
<dbReference type="InterPro" id="IPR009057">
    <property type="entry name" value="Homeodomain-like_sf"/>
</dbReference>
<dbReference type="EMBL" id="SNZG01000018">
    <property type="protein sequence ID" value="TDR37935.1"/>
    <property type="molecule type" value="Genomic_DNA"/>
</dbReference>
<reference evidence="4 6" key="1">
    <citation type="submission" date="2018-06" db="EMBL/GenBank/DDBJ databases">
        <authorList>
            <consortium name="Pathogen Informatics"/>
            <person name="Doyle S."/>
        </authorList>
    </citation>
    <scope>NUCLEOTIDE SEQUENCE [LARGE SCALE GENOMIC DNA]</scope>
    <source>
        <strain evidence="4 6">NCTC10597</strain>
    </source>
</reference>
<keyword evidence="7" id="KW-1185">Reference proteome</keyword>
<dbReference type="PRINTS" id="PR00455">
    <property type="entry name" value="HTHTETR"/>
</dbReference>
<dbReference type="InterPro" id="IPR036271">
    <property type="entry name" value="Tet_transcr_reg_TetR-rel_C_sf"/>
</dbReference>
<dbReference type="RefSeq" id="WP_109349700.1">
    <property type="nucleotide sequence ID" value="NZ_BJUE01000010.1"/>
</dbReference>
<feature type="DNA-binding region" description="H-T-H motif" evidence="2">
    <location>
        <begin position="24"/>
        <end position="43"/>
    </location>
</feature>
<dbReference type="Pfam" id="PF00440">
    <property type="entry name" value="TetR_N"/>
    <property type="match status" value="1"/>
</dbReference>
<dbReference type="PANTHER" id="PTHR43479:SF8">
    <property type="entry name" value="TRANSCRIPTIONAL REGULATOR, TETR FAMILY"/>
    <property type="match status" value="1"/>
</dbReference>
<gene>
    <name evidence="4" type="primary">yvdT</name>
    <name evidence="5" type="ORF">DFR61_11861</name>
    <name evidence="4" type="ORF">NCTC10597_02844</name>
</gene>
<proteinExistence type="predicted"/>
<dbReference type="InterPro" id="IPR050624">
    <property type="entry name" value="HTH-type_Tx_Regulator"/>
</dbReference>
<evidence type="ECO:0000313" key="6">
    <source>
        <dbReference type="Proteomes" id="UP000254330"/>
    </source>
</evidence>
<dbReference type="OrthoDB" id="9812484at2"/>
<dbReference type="Proteomes" id="UP000294641">
    <property type="component" value="Unassembled WGS sequence"/>
</dbReference>
<keyword evidence="1 2" id="KW-0238">DNA-binding</keyword>
<dbReference type="PROSITE" id="PS01081">
    <property type="entry name" value="HTH_TETR_1"/>
    <property type="match status" value="1"/>
</dbReference>
<name>A0A8B4QEN3_9BACL</name>
<protein>
    <submittedName>
        <fullName evidence="5">TetR family transcriptional regulator</fullName>
    </submittedName>
    <submittedName>
        <fullName evidence="4">Uncharacterized HTH-type transcriptional regulator yvdT</fullName>
    </submittedName>
</protein>
<dbReference type="InterPro" id="IPR041603">
    <property type="entry name" value="YvdT_C"/>
</dbReference>
<dbReference type="Proteomes" id="UP000254330">
    <property type="component" value="Unassembled WGS sequence"/>
</dbReference>
<dbReference type="GO" id="GO:0003677">
    <property type="term" value="F:DNA binding"/>
    <property type="evidence" value="ECO:0007669"/>
    <property type="project" value="UniProtKB-UniRule"/>
</dbReference>
<dbReference type="AlphaFoldDB" id="A0A8B4QEN3"/>
<dbReference type="Pfam" id="PF17934">
    <property type="entry name" value="TetR_C_26"/>
    <property type="match status" value="1"/>
</dbReference>
<dbReference type="Gene3D" id="1.10.357.10">
    <property type="entry name" value="Tetracycline Repressor, domain 2"/>
    <property type="match status" value="1"/>
</dbReference>
<dbReference type="SUPFAM" id="SSF48498">
    <property type="entry name" value="Tetracyclin repressor-like, C-terminal domain"/>
    <property type="match status" value="1"/>
</dbReference>
<sequence length="190" mass="21607">MDKRQRIIDATIQLCLENGIEKTTISHIVKHAGIAQGTFYLYFPTKLAVMPAIAEQMVTIIHEKLSQIDRSESITMKMQKCIDTIFANTSAYQELTKLVYSGLTQTEEVKQWEKIYQPLYDWIFEVIEEAKLTGGINSELDSGIVARIIMGSIESTAEQIYLFDYAPTIQVEHVKNNLHTFIMNGLGKNI</sequence>
<dbReference type="InterPro" id="IPR001647">
    <property type="entry name" value="HTH_TetR"/>
</dbReference>
<dbReference type="PANTHER" id="PTHR43479">
    <property type="entry name" value="ACREF/ENVCD OPERON REPRESSOR-RELATED"/>
    <property type="match status" value="1"/>
</dbReference>